<dbReference type="InterPro" id="IPR036779">
    <property type="entry name" value="LysM_dom_sf"/>
</dbReference>
<feature type="chain" id="PRO_5038958409" description="Cell wall-associated hydrolase" evidence="7">
    <location>
        <begin position="20"/>
        <end position="359"/>
    </location>
</feature>
<evidence type="ECO:0000313" key="11">
    <source>
        <dbReference type="Proteomes" id="UP000004959"/>
    </source>
</evidence>
<sequence>MKKASLKSKALLTAISALSVTGTAVVAAQAKMYTVKAGDSLWSLSQKSGLSVSELASHNNIVNPNLIVAGQTLDIPDQASSAAATPAQQAASSSTAAVATAPAANSGSVKTISYTVKAGDSLWQIAQNTGAQVNDLLQSNGGKSLITIGQVLQIKLPADSQAAPASSAPAAASSAAASSAQSAYNSSVAASQAAATAAASAYDASSAAAASAAASKPASAAPVKPAAPAKLGVSAQSGSVTAIINLALQLSRQGIPYVWGGHTTAGFDCSGLVSYVFQHAAGISMTPYTVSQEGYVSKHAVSAAKPGDLLFWGNAGATYHVAIYIGNNQYVAAPVPGRNVEVQTISRYFMPSFAGTVIK</sequence>
<dbReference type="OrthoDB" id="1654978at2"/>
<comment type="similarity">
    <text evidence="1">Belongs to the peptidase C40 family.</text>
</comment>
<dbReference type="InterPro" id="IPR000064">
    <property type="entry name" value="NLP_P60_dom"/>
</dbReference>
<dbReference type="eggNOG" id="COG1388">
    <property type="taxonomic scope" value="Bacteria"/>
</dbReference>
<feature type="domain" description="LysM" evidence="8">
    <location>
        <begin position="112"/>
        <end position="156"/>
    </location>
</feature>
<feature type="domain" description="LysM" evidence="8">
    <location>
        <begin position="31"/>
        <end position="75"/>
    </location>
</feature>
<dbReference type="Gene3D" id="3.90.1720.10">
    <property type="entry name" value="endopeptidase domain like (from Nostoc punctiforme)"/>
    <property type="match status" value="1"/>
</dbReference>
<keyword evidence="11" id="KW-1185">Reference proteome</keyword>
<dbReference type="Pfam" id="PF01476">
    <property type="entry name" value="LysM"/>
    <property type="match status" value="2"/>
</dbReference>
<dbReference type="AlphaFoldDB" id="G9WGA7"/>
<keyword evidence="6" id="KW-0788">Thiol protease</keyword>
<evidence type="ECO:0000256" key="5">
    <source>
        <dbReference type="ARBA" id="ARBA00022801"/>
    </source>
</evidence>
<proteinExistence type="inferred from homology"/>
<reference evidence="10 11" key="1">
    <citation type="journal article" date="2012" name="PLoS ONE">
        <title>Functional divergence in the genus oenococcus as predicted by genome sequencing of the newly-described species, Oenococcus kitaharae.</title>
        <authorList>
            <person name="Borneman A.R."/>
            <person name="McCarthy J.M."/>
            <person name="Chambers P.J."/>
            <person name="Bartowsky E.J."/>
        </authorList>
    </citation>
    <scope>NUCLEOTIDE SEQUENCE [LARGE SCALE GENOMIC DNA]</scope>
    <source>
        <strain evidence="11">DSM17330</strain>
    </source>
</reference>
<dbReference type="SUPFAM" id="SSF54001">
    <property type="entry name" value="Cysteine proteinases"/>
    <property type="match status" value="1"/>
</dbReference>
<keyword evidence="3 7" id="KW-0732">Signal</keyword>
<dbReference type="HOGENOM" id="CLU_016043_1_1_9"/>
<comment type="caution">
    <text evidence="10">The sequence shown here is derived from an EMBL/GenBank/DDBJ whole genome shotgun (WGS) entry which is preliminary data.</text>
</comment>
<dbReference type="PANTHER" id="PTHR47053:SF1">
    <property type="entry name" value="MUREIN DD-ENDOPEPTIDASE MEPH-RELATED"/>
    <property type="match status" value="1"/>
</dbReference>
<keyword evidence="4" id="KW-0677">Repeat</keyword>
<dbReference type="Pfam" id="PF00877">
    <property type="entry name" value="NLPC_P60"/>
    <property type="match status" value="1"/>
</dbReference>
<dbReference type="STRING" id="336988.NT96_01845"/>
<evidence type="ECO:0000313" key="10">
    <source>
        <dbReference type="EMBL" id="EHN59715.1"/>
    </source>
</evidence>
<dbReference type="PATRIC" id="fig|1045004.4.peg.1609"/>
<evidence type="ECO:0000259" key="9">
    <source>
        <dbReference type="PROSITE" id="PS51935"/>
    </source>
</evidence>
<dbReference type="EMBL" id="AFVZ01000001">
    <property type="protein sequence ID" value="EHN59715.1"/>
    <property type="molecule type" value="Genomic_DNA"/>
</dbReference>
<dbReference type="PANTHER" id="PTHR47053">
    <property type="entry name" value="MUREIN DD-ENDOPEPTIDASE MEPH-RELATED"/>
    <property type="match status" value="1"/>
</dbReference>
<dbReference type="InterPro" id="IPR051202">
    <property type="entry name" value="Peptidase_C40"/>
</dbReference>
<dbReference type="CDD" id="cd00118">
    <property type="entry name" value="LysM"/>
    <property type="match status" value="2"/>
</dbReference>
<keyword evidence="2" id="KW-0645">Protease</keyword>
<accession>G9WGA7</accession>
<evidence type="ECO:0000256" key="3">
    <source>
        <dbReference type="ARBA" id="ARBA00022729"/>
    </source>
</evidence>
<gene>
    <name evidence="10" type="ORF">OKIT_1639</name>
</gene>
<dbReference type="RefSeq" id="WP_007746787.1">
    <property type="nucleotide sequence ID" value="NZ_CM001398.1"/>
</dbReference>
<feature type="signal peptide" evidence="7">
    <location>
        <begin position="1"/>
        <end position="19"/>
    </location>
</feature>
<evidence type="ECO:0000256" key="7">
    <source>
        <dbReference type="SAM" id="SignalP"/>
    </source>
</evidence>
<protein>
    <recommendedName>
        <fullName evidence="12">Cell wall-associated hydrolase</fullName>
    </recommendedName>
</protein>
<evidence type="ECO:0000256" key="6">
    <source>
        <dbReference type="ARBA" id="ARBA00022807"/>
    </source>
</evidence>
<evidence type="ECO:0000256" key="1">
    <source>
        <dbReference type="ARBA" id="ARBA00007074"/>
    </source>
</evidence>
<dbReference type="PROSITE" id="PS51935">
    <property type="entry name" value="NLPC_P60"/>
    <property type="match status" value="1"/>
</dbReference>
<organism evidence="10 11">
    <name type="scientific">Oenococcus kitaharae DSM 17330</name>
    <dbReference type="NCBI Taxonomy" id="1045004"/>
    <lineage>
        <taxon>Bacteria</taxon>
        <taxon>Bacillati</taxon>
        <taxon>Bacillota</taxon>
        <taxon>Bacilli</taxon>
        <taxon>Lactobacillales</taxon>
        <taxon>Lactobacillaceae</taxon>
        <taxon>Oenococcus</taxon>
    </lineage>
</organism>
<dbReference type="SUPFAM" id="SSF54106">
    <property type="entry name" value="LysM domain"/>
    <property type="match status" value="2"/>
</dbReference>
<evidence type="ECO:0000256" key="2">
    <source>
        <dbReference type="ARBA" id="ARBA00022670"/>
    </source>
</evidence>
<dbReference type="GO" id="GO:0006508">
    <property type="term" value="P:proteolysis"/>
    <property type="evidence" value="ECO:0007669"/>
    <property type="project" value="UniProtKB-KW"/>
</dbReference>
<dbReference type="GO" id="GO:0008234">
    <property type="term" value="F:cysteine-type peptidase activity"/>
    <property type="evidence" value="ECO:0007669"/>
    <property type="project" value="UniProtKB-KW"/>
</dbReference>
<evidence type="ECO:0000259" key="8">
    <source>
        <dbReference type="PROSITE" id="PS51782"/>
    </source>
</evidence>
<dbReference type="PROSITE" id="PS51782">
    <property type="entry name" value="LYSM"/>
    <property type="match status" value="2"/>
</dbReference>
<dbReference type="Gene3D" id="3.10.350.10">
    <property type="entry name" value="LysM domain"/>
    <property type="match status" value="2"/>
</dbReference>
<dbReference type="InterPro" id="IPR018392">
    <property type="entry name" value="LysM"/>
</dbReference>
<evidence type="ECO:0000256" key="4">
    <source>
        <dbReference type="ARBA" id="ARBA00022737"/>
    </source>
</evidence>
<dbReference type="InterPro" id="IPR038765">
    <property type="entry name" value="Papain-like_cys_pep_sf"/>
</dbReference>
<name>G9WGA7_9LACO</name>
<dbReference type="Proteomes" id="UP000004959">
    <property type="component" value="Chromosome"/>
</dbReference>
<keyword evidence="5" id="KW-0378">Hydrolase</keyword>
<dbReference type="eggNOG" id="COG0791">
    <property type="taxonomic scope" value="Bacteria"/>
</dbReference>
<dbReference type="SMART" id="SM00257">
    <property type="entry name" value="LysM"/>
    <property type="match status" value="2"/>
</dbReference>
<feature type="domain" description="NlpC/P60" evidence="9">
    <location>
        <begin position="237"/>
        <end position="359"/>
    </location>
</feature>
<evidence type="ECO:0008006" key="12">
    <source>
        <dbReference type="Google" id="ProtNLM"/>
    </source>
</evidence>